<dbReference type="InterPro" id="IPR039708">
    <property type="entry name" value="MT1774/Rv1733c-like"/>
</dbReference>
<evidence type="ECO:0000256" key="1">
    <source>
        <dbReference type="SAM" id="Phobius"/>
    </source>
</evidence>
<accession>A0ABT6RXG5</accession>
<comment type="caution">
    <text evidence="2">The sequence shown here is derived from an EMBL/GenBank/DDBJ whole genome shotgun (WGS) entry which is preliminary data.</text>
</comment>
<dbReference type="PANTHER" id="PTHR42305">
    <property type="entry name" value="MEMBRANE PROTEIN RV1733C-RELATED"/>
    <property type="match status" value="1"/>
</dbReference>
<reference evidence="2 3" key="1">
    <citation type="submission" date="2023-05" db="EMBL/GenBank/DDBJ databases">
        <title>Draft genome sequence of Streptomyces sp. B-S-A8 isolated from a cave soil in Thailand.</title>
        <authorList>
            <person name="Chamroensaksri N."/>
            <person name="Muangham S."/>
        </authorList>
    </citation>
    <scope>NUCLEOTIDE SEQUENCE [LARGE SCALE GENOMIC DNA]</scope>
    <source>
        <strain evidence="2 3">B-S-A8</strain>
    </source>
</reference>
<dbReference type="Proteomes" id="UP001224661">
    <property type="component" value="Unassembled WGS sequence"/>
</dbReference>
<evidence type="ECO:0000313" key="2">
    <source>
        <dbReference type="EMBL" id="MDI3389025.1"/>
    </source>
</evidence>
<organism evidence="2 3">
    <name type="scientific">Streptomyces solicavernae</name>
    <dbReference type="NCBI Taxonomy" id="3043614"/>
    <lineage>
        <taxon>Bacteria</taxon>
        <taxon>Bacillati</taxon>
        <taxon>Actinomycetota</taxon>
        <taxon>Actinomycetes</taxon>
        <taxon>Kitasatosporales</taxon>
        <taxon>Streptomycetaceae</taxon>
        <taxon>Streptomyces</taxon>
    </lineage>
</organism>
<sequence length="200" mass="21151">MRAIAGLWRWRHNPLRRTTDFVEALVALAAAVLIAVAAPFVGSLAGGLTQDALHEAVRAQHESRHKVTATVVSTVTQPPVDPDPETATARDGHRRVVANWTAPDGQQRSGTVTAAAVAAPGDLVPLWTDRSGRPVARPMDPGTATVHAVLAGLGVAAATGATIEGVRRLVLWRLVCRRYAAWDREWAAAGPDWGRTGTGS</sequence>
<dbReference type="EMBL" id="JASCIR010000022">
    <property type="protein sequence ID" value="MDI3389025.1"/>
    <property type="molecule type" value="Genomic_DNA"/>
</dbReference>
<evidence type="ECO:0000313" key="3">
    <source>
        <dbReference type="Proteomes" id="UP001224661"/>
    </source>
</evidence>
<protein>
    <submittedName>
        <fullName evidence="2">Uncharacterized protein</fullName>
    </submittedName>
</protein>
<proteinExistence type="predicted"/>
<keyword evidence="3" id="KW-1185">Reference proteome</keyword>
<feature type="transmembrane region" description="Helical" evidence="1">
    <location>
        <begin position="21"/>
        <end position="41"/>
    </location>
</feature>
<dbReference type="RefSeq" id="WP_282515481.1">
    <property type="nucleotide sequence ID" value="NZ_JASCIR010000022.1"/>
</dbReference>
<gene>
    <name evidence="2" type="ORF">QIS99_22920</name>
</gene>
<keyword evidence="1" id="KW-0472">Membrane</keyword>
<keyword evidence="1" id="KW-1133">Transmembrane helix</keyword>
<dbReference type="PANTHER" id="PTHR42305:SF1">
    <property type="entry name" value="MEMBRANE PROTEIN RV1733C-RELATED"/>
    <property type="match status" value="1"/>
</dbReference>
<name>A0ABT6RXG5_9ACTN</name>
<keyword evidence="1" id="KW-0812">Transmembrane</keyword>